<proteinExistence type="predicted"/>
<dbReference type="AlphaFoldDB" id="A0AAW1YRW0"/>
<accession>A0AAW1YRW0</accession>
<dbReference type="Proteomes" id="UP001457282">
    <property type="component" value="Unassembled WGS sequence"/>
</dbReference>
<comment type="caution">
    <text evidence="2">The sequence shown here is derived from an EMBL/GenBank/DDBJ whole genome shotgun (WGS) entry which is preliminary data.</text>
</comment>
<evidence type="ECO:0000313" key="3">
    <source>
        <dbReference type="Proteomes" id="UP001457282"/>
    </source>
</evidence>
<evidence type="ECO:0000313" key="2">
    <source>
        <dbReference type="EMBL" id="KAK9951357.1"/>
    </source>
</evidence>
<evidence type="ECO:0000256" key="1">
    <source>
        <dbReference type="SAM" id="MobiDB-lite"/>
    </source>
</evidence>
<sequence length="125" mass="13309">MRKRESLLEENEAESRGRSRAGLKKERDADLEVKELHGLGDGDEVGSEGGRELGAAVNERSCGTSRTEEEDAASADVLQLNGERDRGSSDEVVTMSLIGHGSELLGWCGGVGRSDKTESSESVMG</sequence>
<dbReference type="EMBL" id="JBEDUW010000001">
    <property type="protein sequence ID" value="KAK9951357.1"/>
    <property type="molecule type" value="Genomic_DNA"/>
</dbReference>
<organism evidence="2 3">
    <name type="scientific">Rubus argutus</name>
    <name type="common">Southern blackberry</name>
    <dbReference type="NCBI Taxonomy" id="59490"/>
    <lineage>
        <taxon>Eukaryota</taxon>
        <taxon>Viridiplantae</taxon>
        <taxon>Streptophyta</taxon>
        <taxon>Embryophyta</taxon>
        <taxon>Tracheophyta</taxon>
        <taxon>Spermatophyta</taxon>
        <taxon>Magnoliopsida</taxon>
        <taxon>eudicotyledons</taxon>
        <taxon>Gunneridae</taxon>
        <taxon>Pentapetalae</taxon>
        <taxon>rosids</taxon>
        <taxon>fabids</taxon>
        <taxon>Rosales</taxon>
        <taxon>Rosaceae</taxon>
        <taxon>Rosoideae</taxon>
        <taxon>Rosoideae incertae sedis</taxon>
        <taxon>Rubus</taxon>
    </lineage>
</organism>
<gene>
    <name evidence="2" type="ORF">M0R45_006804</name>
</gene>
<feature type="compositionally biased region" description="Basic and acidic residues" evidence="1">
    <location>
        <begin position="1"/>
        <end position="40"/>
    </location>
</feature>
<reference evidence="2 3" key="1">
    <citation type="journal article" date="2023" name="G3 (Bethesda)">
        <title>A chromosome-length genome assembly and annotation of blackberry (Rubus argutus, cv. 'Hillquist').</title>
        <authorList>
            <person name="Bruna T."/>
            <person name="Aryal R."/>
            <person name="Dudchenko O."/>
            <person name="Sargent D.J."/>
            <person name="Mead D."/>
            <person name="Buti M."/>
            <person name="Cavallini A."/>
            <person name="Hytonen T."/>
            <person name="Andres J."/>
            <person name="Pham M."/>
            <person name="Weisz D."/>
            <person name="Mascagni F."/>
            <person name="Usai G."/>
            <person name="Natali L."/>
            <person name="Bassil N."/>
            <person name="Fernandez G.E."/>
            <person name="Lomsadze A."/>
            <person name="Armour M."/>
            <person name="Olukolu B."/>
            <person name="Poorten T."/>
            <person name="Britton C."/>
            <person name="Davik J."/>
            <person name="Ashrafi H."/>
            <person name="Aiden E.L."/>
            <person name="Borodovsky M."/>
            <person name="Worthington M."/>
        </authorList>
    </citation>
    <scope>NUCLEOTIDE SEQUENCE [LARGE SCALE GENOMIC DNA]</scope>
    <source>
        <strain evidence="2">PI 553951</strain>
    </source>
</reference>
<feature type="region of interest" description="Disordered" evidence="1">
    <location>
        <begin position="1"/>
        <end position="89"/>
    </location>
</feature>
<keyword evidence="3" id="KW-1185">Reference proteome</keyword>
<protein>
    <submittedName>
        <fullName evidence="2">Uncharacterized protein</fullName>
    </submittedName>
</protein>
<name>A0AAW1YRW0_RUBAR</name>